<dbReference type="GO" id="GO:0016746">
    <property type="term" value="F:acyltransferase activity"/>
    <property type="evidence" value="ECO:0007669"/>
    <property type="project" value="UniProtKB-KW"/>
</dbReference>
<sequence length="150" mass="16319">MKIALLAEEARTEAMIGALVQLWEASVRPTHLFLSESDIVELRPQVSQALRGVRALAVALGEGGAPEGFLGVEDGKVEMLFVSPASFGQGVGGLLLDYAVEALGARGLDVNEQNPRARDFYEHKGFAVVDRSDFDDQGRPFPLLHMELKR</sequence>
<dbReference type="InterPro" id="IPR000182">
    <property type="entry name" value="GNAT_dom"/>
</dbReference>
<gene>
    <name evidence="4" type="ORF">AAA083_11640</name>
</gene>
<dbReference type="EMBL" id="JBBNOP010000010">
    <property type="protein sequence ID" value="MEQ3363626.1"/>
    <property type="molecule type" value="Genomic_DNA"/>
</dbReference>
<dbReference type="CDD" id="cd04301">
    <property type="entry name" value="NAT_SF"/>
    <property type="match status" value="1"/>
</dbReference>
<dbReference type="SUPFAM" id="SSF55729">
    <property type="entry name" value="Acyl-CoA N-acyltransferases (Nat)"/>
    <property type="match status" value="1"/>
</dbReference>
<evidence type="ECO:0000256" key="2">
    <source>
        <dbReference type="ARBA" id="ARBA00023315"/>
    </source>
</evidence>
<keyword evidence="2 4" id="KW-0012">Acyltransferase</keyword>
<dbReference type="PROSITE" id="PS51186">
    <property type="entry name" value="GNAT"/>
    <property type="match status" value="1"/>
</dbReference>
<keyword evidence="5" id="KW-1185">Reference proteome</keyword>
<dbReference type="PANTHER" id="PTHR43800:SF1">
    <property type="entry name" value="PEPTIDYL-LYSINE N-ACETYLTRANSFERASE YJAB"/>
    <property type="match status" value="1"/>
</dbReference>
<dbReference type="EC" id="2.3.1.-" evidence="4"/>
<dbReference type="RefSeq" id="WP_245874315.1">
    <property type="nucleotide sequence ID" value="NZ_JBBNOP010000010.1"/>
</dbReference>
<dbReference type="InterPro" id="IPR016181">
    <property type="entry name" value="Acyl_CoA_acyltransferase"/>
</dbReference>
<evidence type="ECO:0000313" key="4">
    <source>
        <dbReference type="EMBL" id="MEQ3363626.1"/>
    </source>
</evidence>
<accession>A0ABV1JEV2</accession>
<reference evidence="4 5" key="1">
    <citation type="submission" date="2024-04" db="EMBL/GenBank/DDBJ databases">
        <title>Human intestinal bacterial collection.</title>
        <authorList>
            <person name="Pauvert C."/>
            <person name="Hitch T.C.A."/>
            <person name="Clavel T."/>
        </authorList>
    </citation>
    <scope>NUCLEOTIDE SEQUENCE [LARGE SCALE GENOMIC DNA]</scope>
    <source>
        <strain evidence="4 5">CLA-KB-H42</strain>
    </source>
</reference>
<comment type="caution">
    <text evidence="4">The sequence shown here is derived from an EMBL/GenBank/DDBJ whole genome shotgun (WGS) entry which is preliminary data.</text>
</comment>
<organism evidence="4 5">
    <name type="scientific">Raoultibacter massiliensis</name>
    <dbReference type="NCBI Taxonomy" id="1852371"/>
    <lineage>
        <taxon>Bacteria</taxon>
        <taxon>Bacillati</taxon>
        <taxon>Actinomycetota</taxon>
        <taxon>Coriobacteriia</taxon>
        <taxon>Eggerthellales</taxon>
        <taxon>Eggerthellaceae</taxon>
        <taxon>Raoultibacter</taxon>
    </lineage>
</organism>
<dbReference type="Proteomes" id="UP001487305">
    <property type="component" value="Unassembled WGS sequence"/>
</dbReference>
<evidence type="ECO:0000313" key="5">
    <source>
        <dbReference type="Proteomes" id="UP001487305"/>
    </source>
</evidence>
<keyword evidence="1 4" id="KW-0808">Transferase</keyword>
<dbReference type="Pfam" id="PF13508">
    <property type="entry name" value="Acetyltransf_7"/>
    <property type="match status" value="1"/>
</dbReference>
<dbReference type="Gene3D" id="3.40.630.30">
    <property type="match status" value="1"/>
</dbReference>
<dbReference type="PANTHER" id="PTHR43800">
    <property type="entry name" value="PEPTIDYL-LYSINE N-ACETYLTRANSFERASE YJAB"/>
    <property type="match status" value="1"/>
</dbReference>
<feature type="domain" description="N-acetyltransferase" evidence="3">
    <location>
        <begin position="1"/>
        <end position="150"/>
    </location>
</feature>
<protein>
    <submittedName>
        <fullName evidence="4">GNAT family N-acetyltransferase</fullName>
        <ecNumber evidence="4">2.3.1.-</ecNumber>
    </submittedName>
</protein>
<evidence type="ECO:0000256" key="1">
    <source>
        <dbReference type="ARBA" id="ARBA00022679"/>
    </source>
</evidence>
<proteinExistence type="predicted"/>
<name>A0ABV1JEV2_9ACTN</name>
<evidence type="ECO:0000259" key="3">
    <source>
        <dbReference type="PROSITE" id="PS51186"/>
    </source>
</evidence>